<dbReference type="EMBL" id="JAAMOX010000001">
    <property type="protein sequence ID" value="NIH52953.1"/>
    <property type="molecule type" value="Genomic_DNA"/>
</dbReference>
<dbReference type="InterPro" id="IPR018929">
    <property type="entry name" value="DUF2510"/>
</dbReference>
<evidence type="ECO:0000256" key="2">
    <source>
        <dbReference type="SAM" id="Phobius"/>
    </source>
</evidence>
<dbReference type="Proteomes" id="UP000541033">
    <property type="component" value="Unassembled WGS sequence"/>
</dbReference>
<evidence type="ECO:0000259" key="3">
    <source>
        <dbReference type="Pfam" id="PF10708"/>
    </source>
</evidence>
<protein>
    <recommendedName>
        <fullName evidence="3">DUF2510 domain-containing protein</fullName>
    </recommendedName>
</protein>
<keyword evidence="2" id="KW-0472">Membrane</keyword>
<accession>A0A7X5QZP0</accession>
<feature type="region of interest" description="Disordered" evidence="1">
    <location>
        <begin position="47"/>
        <end position="127"/>
    </location>
</feature>
<dbReference type="Pfam" id="PF10708">
    <property type="entry name" value="DUF2510"/>
    <property type="match status" value="1"/>
</dbReference>
<evidence type="ECO:0000256" key="1">
    <source>
        <dbReference type="SAM" id="MobiDB-lite"/>
    </source>
</evidence>
<name>A0A7X5QZP0_9MICO</name>
<feature type="region of interest" description="Disordered" evidence="1">
    <location>
        <begin position="280"/>
        <end position="306"/>
    </location>
</feature>
<feature type="compositionally biased region" description="Polar residues" evidence="1">
    <location>
        <begin position="289"/>
        <end position="306"/>
    </location>
</feature>
<sequence>MSYIPPTPPGRYPMPPGWYTIPGAPGQLRYWDGRTWLPPHLAPYMGQQGVPQGAPHLASQGASHGAPQGTPANHPPQYPMPQSTDARGPVPQFAPHPAGQSYPAGPAYQYGQQGPGPGYQHGQQGPRRGNGRGCLIVSLVLLGVLMLGIVAACVGVQAVIGRLADETKDYADGIAVADGHYVFEERPSFPAMLEHVTEIQDLYTDAQLEGTMAQLAPNGVARGEAYVEEFIWTINTQYISVQFLRSKSSTDAQELDDLIAGIVERVDLLESEFLAGSDLSPLPGVTRPDGTSTDAGTSLEPETQTSMKDAEQFARDFVPQLGADGTYLAAADELYAEFGMVIDYDYAKGGDYCLRGDTTWVLASFCPVVPDRVFVNTAHGAYPAMYADLEYINILKHELAHRRIFDICGTTRPPIAGGSVEAVTSSYADLILGSDIDESTKPPEYARSTASDEAALALSEGRCS</sequence>
<dbReference type="AlphaFoldDB" id="A0A7X5QZP0"/>
<keyword evidence="5" id="KW-1185">Reference proteome</keyword>
<keyword evidence="2" id="KW-0812">Transmembrane</keyword>
<proteinExistence type="predicted"/>
<dbReference type="RefSeq" id="WP_167148174.1">
    <property type="nucleotide sequence ID" value="NZ_JAAMOX010000001.1"/>
</dbReference>
<reference evidence="4 5" key="1">
    <citation type="submission" date="2020-02" db="EMBL/GenBank/DDBJ databases">
        <title>Sequencing the genomes of 1000 actinobacteria strains.</title>
        <authorList>
            <person name="Klenk H.-P."/>
        </authorList>
    </citation>
    <scope>NUCLEOTIDE SEQUENCE [LARGE SCALE GENOMIC DNA]</scope>
    <source>
        <strain evidence="4 5">DSM 27960</strain>
    </source>
</reference>
<feature type="domain" description="DUF2510" evidence="3">
    <location>
        <begin position="16"/>
        <end position="38"/>
    </location>
</feature>
<keyword evidence="2" id="KW-1133">Transmembrane helix</keyword>
<organism evidence="4 5">
    <name type="scientific">Lysinibacter cavernae</name>
    <dbReference type="NCBI Taxonomy" id="1640652"/>
    <lineage>
        <taxon>Bacteria</taxon>
        <taxon>Bacillati</taxon>
        <taxon>Actinomycetota</taxon>
        <taxon>Actinomycetes</taxon>
        <taxon>Micrococcales</taxon>
        <taxon>Microbacteriaceae</taxon>
        <taxon>Lysinibacter</taxon>
    </lineage>
</organism>
<feature type="compositionally biased region" description="Low complexity" evidence="1">
    <location>
        <begin position="102"/>
        <end position="112"/>
    </location>
</feature>
<evidence type="ECO:0000313" key="5">
    <source>
        <dbReference type="Proteomes" id="UP000541033"/>
    </source>
</evidence>
<gene>
    <name evidence="4" type="ORF">FHX76_000821</name>
</gene>
<evidence type="ECO:0000313" key="4">
    <source>
        <dbReference type="EMBL" id="NIH52953.1"/>
    </source>
</evidence>
<feature type="transmembrane region" description="Helical" evidence="2">
    <location>
        <begin position="134"/>
        <end position="160"/>
    </location>
</feature>
<comment type="caution">
    <text evidence="4">The sequence shown here is derived from an EMBL/GenBank/DDBJ whole genome shotgun (WGS) entry which is preliminary data.</text>
</comment>